<gene>
    <name evidence="11" type="ORF">W5A_01920</name>
</gene>
<proteinExistence type="predicted"/>
<evidence type="ECO:0000256" key="5">
    <source>
        <dbReference type="ARBA" id="ARBA00023015"/>
    </source>
</evidence>
<dbReference type="PROSITE" id="PS00675">
    <property type="entry name" value="SIGMA54_INTERACT_1"/>
    <property type="match status" value="1"/>
</dbReference>
<evidence type="ECO:0000259" key="9">
    <source>
        <dbReference type="PROSITE" id="PS50045"/>
    </source>
</evidence>
<dbReference type="eggNOG" id="COG2204">
    <property type="taxonomic scope" value="Bacteria"/>
</dbReference>
<dbReference type="GO" id="GO:0043565">
    <property type="term" value="F:sequence-specific DNA binding"/>
    <property type="evidence" value="ECO:0007669"/>
    <property type="project" value="InterPro"/>
</dbReference>
<feature type="domain" description="Sigma-54 factor interaction" evidence="9">
    <location>
        <begin position="141"/>
        <end position="370"/>
    </location>
</feature>
<keyword evidence="1 8" id="KW-0597">Phosphoprotein</keyword>
<sequence length="444" mass="49714">MKSILLVEDDISFSQLLQRFLERNGYKVTTILSVKEALRTIEVESFHMVFSDLRLPDGDGIDLLKSIRSNGLEIPVILMTGYAEVSTAVEAMKQGAFDYISKPFNQEEVLDVIANALKSSSKSSSKTEVNISKKGFNQGYVKGVSKSSQTLNEYVQLVGPTNMSVLIIGESGTGKEMVAKAIHEQSSRNNKPFVAVDCGAIPKEIASSEFFGHVKGAFTGAIDDKKGHFLSANEGTLFLDEVGNLSYENQIQLLRALQERKIKPVGSSKEISVDIRIIAATNENLEKAVDNGDFRNDLYHRLNEFSIKMPQLSERREDIPIFAEYFLELANKQLDKQVLGFTPETMAVFQKYNWPGNLRELSNVIKRATLLTQGGYIQSAILQTMLSVKENVVDSEINFSTKHHEKELIRKALIEAENNKTLAAKLLNITRKTLYNKLKEYNIE</sequence>
<keyword evidence="3" id="KW-0067">ATP-binding</keyword>
<dbReference type="FunFam" id="3.40.50.300:FF:000006">
    <property type="entry name" value="DNA-binding transcriptional regulator NtrC"/>
    <property type="match status" value="1"/>
</dbReference>
<dbReference type="Pfam" id="PF00072">
    <property type="entry name" value="Response_reg"/>
    <property type="match status" value="1"/>
</dbReference>
<dbReference type="EMBL" id="AJJU01000002">
    <property type="protein sequence ID" value="EID76741.1"/>
    <property type="molecule type" value="Genomic_DNA"/>
</dbReference>
<dbReference type="GO" id="GO:0000160">
    <property type="term" value="P:phosphorelay signal transduction system"/>
    <property type="evidence" value="ECO:0007669"/>
    <property type="project" value="UniProtKB-KW"/>
</dbReference>
<keyword evidence="4" id="KW-0902">Two-component regulatory system</keyword>
<dbReference type="PATRIC" id="fig|946077.3.peg.394"/>
<dbReference type="Pfam" id="PF02954">
    <property type="entry name" value="HTH_8"/>
    <property type="match status" value="1"/>
</dbReference>
<evidence type="ECO:0000259" key="10">
    <source>
        <dbReference type="PROSITE" id="PS50110"/>
    </source>
</evidence>
<dbReference type="PANTHER" id="PTHR32071">
    <property type="entry name" value="TRANSCRIPTIONAL REGULATORY PROTEIN"/>
    <property type="match status" value="1"/>
</dbReference>
<dbReference type="InterPro" id="IPR009057">
    <property type="entry name" value="Homeodomain-like_sf"/>
</dbReference>
<evidence type="ECO:0000256" key="3">
    <source>
        <dbReference type="ARBA" id="ARBA00022840"/>
    </source>
</evidence>
<dbReference type="InterPro" id="IPR027417">
    <property type="entry name" value="P-loop_NTPase"/>
</dbReference>
<dbReference type="CDD" id="cd00009">
    <property type="entry name" value="AAA"/>
    <property type="match status" value="1"/>
</dbReference>
<feature type="modified residue" description="4-aspartylphosphate" evidence="8">
    <location>
        <position position="52"/>
    </location>
</feature>
<dbReference type="PROSITE" id="PS00676">
    <property type="entry name" value="SIGMA54_INTERACT_2"/>
    <property type="match status" value="1"/>
</dbReference>
<dbReference type="SMART" id="SM00448">
    <property type="entry name" value="REC"/>
    <property type="match status" value="1"/>
</dbReference>
<keyword evidence="7" id="KW-0804">Transcription</keyword>
<dbReference type="InterPro" id="IPR025943">
    <property type="entry name" value="Sigma_54_int_dom_ATP-bd_2"/>
</dbReference>
<keyword evidence="12" id="KW-1185">Reference proteome</keyword>
<organism evidence="11 12">
    <name type="scientific">Imtechella halotolerans K1</name>
    <dbReference type="NCBI Taxonomy" id="946077"/>
    <lineage>
        <taxon>Bacteria</taxon>
        <taxon>Pseudomonadati</taxon>
        <taxon>Bacteroidota</taxon>
        <taxon>Flavobacteriia</taxon>
        <taxon>Flavobacteriales</taxon>
        <taxon>Flavobacteriaceae</taxon>
        <taxon>Imtechella</taxon>
    </lineage>
</organism>
<dbReference type="PROSITE" id="PS50110">
    <property type="entry name" value="RESPONSE_REGULATORY"/>
    <property type="match status" value="1"/>
</dbReference>
<keyword evidence="5" id="KW-0805">Transcription regulation</keyword>
<dbReference type="InterPro" id="IPR011006">
    <property type="entry name" value="CheY-like_superfamily"/>
</dbReference>
<dbReference type="InterPro" id="IPR025662">
    <property type="entry name" value="Sigma_54_int_dom_ATP-bd_1"/>
</dbReference>
<evidence type="ECO:0000256" key="1">
    <source>
        <dbReference type="ARBA" id="ARBA00022553"/>
    </source>
</evidence>
<dbReference type="Gene3D" id="3.40.50.300">
    <property type="entry name" value="P-loop containing nucleotide triphosphate hydrolases"/>
    <property type="match status" value="1"/>
</dbReference>
<dbReference type="SUPFAM" id="SSF46689">
    <property type="entry name" value="Homeodomain-like"/>
    <property type="match status" value="1"/>
</dbReference>
<dbReference type="PROSITE" id="PS50045">
    <property type="entry name" value="SIGMA54_INTERACT_4"/>
    <property type="match status" value="1"/>
</dbReference>
<dbReference type="InterPro" id="IPR003593">
    <property type="entry name" value="AAA+_ATPase"/>
</dbReference>
<dbReference type="InterPro" id="IPR025944">
    <property type="entry name" value="Sigma_54_int_dom_CS"/>
</dbReference>
<dbReference type="InterPro" id="IPR058031">
    <property type="entry name" value="AAA_lid_NorR"/>
</dbReference>
<dbReference type="Gene3D" id="1.10.10.60">
    <property type="entry name" value="Homeodomain-like"/>
    <property type="match status" value="1"/>
</dbReference>
<comment type="caution">
    <text evidence="11">The sequence shown here is derived from an EMBL/GenBank/DDBJ whole genome shotgun (WGS) entry which is preliminary data.</text>
</comment>
<dbReference type="Proteomes" id="UP000005938">
    <property type="component" value="Unassembled WGS sequence"/>
</dbReference>
<dbReference type="PRINTS" id="PR01590">
    <property type="entry name" value="HTHFIS"/>
</dbReference>
<dbReference type="Gene3D" id="1.10.8.60">
    <property type="match status" value="1"/>
</dbReference>
<keyword evidence="2" id="KW-0547">Nucleotide-binding</keyword>
<name>I0WK25_9FLAO</name>
<evidence type="ECO:0000313" key="11">
    <source>
        <dbReference type="EMBL" id="EID76741.1"/>
    </source>
</evidence>
<evidence type="ECO:0000256" key="7">
    <source>
        <dbReference type="ARBA" id="ARBA00023163"/>
    </source>
</evidence>
<dbReference type="InterPro" id="IPR002078">
    <property type="entry name" value="Sigma_54_int"/>
</dbReference>
<feature type="domain" description="Response regulatory" evidence="10">
    <location>
        <begin position="3"/>
        <end position="117"/>
    </location>
</feature>
<protein>
    <submittedName>
        <fullName evidence="11">Transcriptional regulatory protein zraR</fullName>
    </submittedName>
</protein>
<keyword evidence="6" id="KW-0238">DNA-binding</keyword>
<dbReference type="OrthoDB" id="5401077at2"/>
<dbReference type="InterPro" id="IPR002197">
    <property type="entry name" value="HTH_Fis"/>
</dbReference>
<evidence type="ECO:0000256" key="8">
    <source>
        <dbReference type="PROSITE-ProRule" id="PRU00169"/>
    </source>
</evidence>
<dbReference type="InterPro" id="IPR001789">
    <property type="entry name" value="Sig_transdc_resp-reg_receiver"/>
</dbReference>
<dbReference type="Pfam" id="PF25601">
    <property type="entry name" value="AAA_lid_14"/>
    <property type="match status" value="1"/>
</dbReference>
<accession>I0WK25</accession>
<dbReference type="FunFam" id="3.40.50.2300:FF:000018">
    <property type="entry name" value="DNA-binding transcriptional regulator NtrC"/>
    <property type="match status" value="1"/>
</dbReference>
<dbReference type="SUPFAM" id="SSF52540">
    <property type="entry name" value="P-loop containing nucleoside triphosphate hydrolases"/>
    <property type="match status" value="1"/>
</dbReference>
<dbReference type="PANTHER" id="PTHR32071:SF81">
    <property type="entry name" value="PROPIONATE CATABOLISM OPERON REGULATORY PROTEIN"/>
    <property type="match status" value="1"/>
</dbReference>
<evidence type="ECO:0000256" key="6">
    <source>
        <dbReference type="ARBA" id="ARBA00023125"/>
    </source>
</evidence>
<dbReference type="SMART" id="SM00382">
    <property type="entry name" value="AAA"/>
    <property type="match status" value="1"/>
</dbReference>
<dbReference type="Pfam" id="PF00158">
    <property type="entry name" value="Sigma54_activat"/>
    <property type="match status" value="1"/>
</dbReference>
<dbReference type="PROSITE" id="PS00688">
    <property type="entry name" value="SIGMA54_INTERACT_3"/>
    <property type="match status" value="1"/>
</dbReference>
<evidence type="ECO:0000313" key="12">
    <source>
        <dbReference type="Proteomes" id="UP000005938"/>
    </source>
</evidence>
<dbReference type="GO" id="GO:0005524">
    <property type="term" value="F:ATP binding"/>
    <property type="evidence" value="ECO:0007669"/>
    <property type="project" value="UniProtKB-KW"/>
</dbReference>
<dbReference type="Gene3D" id="3.40.50.2300">
    <property type="match status" value="1"/>
</dbReference>
<dbReference type="STRING" id="946077.W5A_01920"/>
<dbReference type="AlphaFoldDB" id="I0WK25"/>
<dbReference type="GO" id="GO:0006355">
    <property type="term" value="P:regulation of DNA-templated transcription"/>
    <property type="evidence" value="ECO:0007669"/>
    <property type="project" value="InterPro"/>
</dbReference>
<dbReference type="SUPFAM" id="SSF52172">
    <property type="entry name" value="CheY-like"/>
    <property type="match status" value="1"/>
</dbReference>
<dbReference type="RefSeq" id="WP_008236828.1">
    <property type="nucleotide sequence ID" value="NZ_AJJU01000002.1"/>
</dbReference>
<evidence type="ECO:0000256" key="4">
    <source>
        <dbReference type="ARBA" id="ARBA00023012"/>
    </source>
</evidence>
<evidence type="ECO:0000256" key="2">
    <source>
        <dbReference type="ARBA" id="ARBA00022741"/>
    </source>
</evidence>
<reference evidence="11 12" key="1">
    <citation type="journal article" date="2012" name="J. Bacteriol.">
        <title>Genome Sequence of the Halotolerant Bacterium Imtechella halotolerans K1T.</title>
        <authorList>
            <person name="Kumar S."/>
            <person name="Vikram S."/>
            <person name="Subramanian S."/>
            <person name="Raghava G.P."/>
            <person name="Pinnaka A.K."/>
        </authorList>
    </citation>
    <scope>NUCLEOTIDE SEQUENCE [LARGE SCALE GENOMIC DNA]</scope>
    <source>
        <strain evidence="11 12">K1</strain>
    </source>
</reference>